<comment type="subcellular location">
    <subcellularLocation>
        <location evidence="1">Cell membrane</location>
        <topology evidence="1">Multi-pass membrane protein</topology>
    </subcellularLocation>
    <subcellularLocation>
        <location evidence="7">Membrane</location>
        <topology evidence="7">Multi-pass membrane protein</topology>
    </subcellularLocation>
</comment>
<comment type="similarity">
    <text evidence="2 7">Belongs to the XK family.</text>
</comment>
<gene>
    <name evidence="9" type="primary">LOC115627992</name>
</gene>
<dbReference type="GO" id="GO:1902742">
    <property type="term" value="P:apoptotic process involved in development"/>
    <property type="evidence" value="ECO:0007669"/>
    <property type="project" value="TreeGrafter"/>
</dbReference>
<keyword evidence="6 7" id="KW-0472">Membrane</keyword>
<dbReference type="RefSeq" id="XP_030379747.1">
    <property type="nucleotide sequence ID" value="XM_030523887.1"/>
</dbReference>
<keyword evidence="8" id="KW-1185">Reference proteome</keyword>
<dbReference type="GeneID" id="115627992"/>
<dbReference type="Pfam" id="PF09815">
    <property type="entry name" value="XK-related"/>
    <property type="match status" value="1"/>
</dbReference>
<evidence type="ECO:0000256" key="7">
    <source>
        <dbReference type="RuleBase" id="RU910716"/>
    </source>
</evidence>
<dbReference type="InterPro" id="IPR050895">
    <property type="entry name" value="XK-related_scramblase"/>
</dbReference>
<dbReference type="AlphaFoldDB" id="A0A6J2TXX3"/>
<name>A0A6J2TXX3_DROLE</name>
<feature type="transmembrane region" description="Helical" evidence="7">
    <location>
        <begin position="61"/>
        <end position="81"/>
    </location>
</feature>
<dbReference type="GO" id="GO:0043652">
    <property type="term" value="P:engulfment of apoptotic cell"/>
    <property type="evidence" value="ECO:0007669"/>
    <property type="project" value="TreeGrafter"/>
</dbReference>
<keyword evidence="3" id="KW-1003">Cell membrane</keyword>
<evidence type="ECO:0000256" key="1">
    <source>
        <dbReference type="ARBA" id="ARBA00004651"/>
    </source>
</evidence>
<evidence type="ECO:0000256" key="3">
    <source>
        <dbReference type="ARBA" id="ARBA00022475"/>
    </source>
</evidence>
<evidence type="ECO:0000256" key="2">
    <source>
        <dbReference type="ARBA" id="ARBA00008789"/>
    </source>
</evidence>
<evidence type="ECO:0000256" key="6">
    <source>
        <dbReference type="ARBA" id="ARBA00023136"/>
    </source>
</evidence>
<keyword evidence="5 7" id="KW-1133">Transmembrane helix</keyword>
<feature type="transmembrane region" description="Helical" evidence="7">
    <location>
        <begin position="215"/>
        <end position="238"/>
    </location>
</feature>
<keyword evidence="4 7" id="KW-0812">Transmembrane</keyword>
<proteinExistence type="inferred from homology"/>
<evidence type="ECO:0000313" key="9">
    <source>
        <dbReference type="RefSeq" id="XP_030379747.1"/>
    </source>
</evidence>
<sequence length="353" mass="40892">MDDRHQQTVEEEAEASISRFSITARNIFSIALAVVMRPVSIIIYCYSVYDYMKSCLYSYAAWTVLSILLSMGITSLLYLNILTAENVVSKPALEMDTFLELLFSYFFRDGKTLFWAVKCNKAIERRKQDDVIEYYSKYVKEECNVGLIRLLDCFLESAPQKILQLAIVFRDFASLTYYHSFTFCIYFGTIAWSLMSYNRLNRSAQLDKHDIKSRGLVAQFVFLLCFTVSRMLCIAFMARTNPTHTLYFCIFHSLVCGTIVSIVDAPRFSGSLTINYIFCVAFGVVYLYIFTSLKEGPTRNKYIFYLILCVLENIAICALYVPLYYGIFIVFLYAIGIIINILYYVYWHPRITA</sequence>
<evidence type="ECO:0000313" key="8">
    <source>
        <dbReference type="Proteomes" id="UP000504634"/>
    </source>
</evidence>
<feature type="transmembrane region" description="Helical" evidence="7">
    <location>
        <begin position="269"/>
        <end position="290"/>
    </location>
</feature>
<dbReference type="InterPro" id="IPR018629">
    <property type="entry name" value="XK-rel"/>
</dbReference>
<dbReference type="Proteomes" id="UP000504634">
    <property type="component" value="Unplaced"/>
</dbReference>
<dbReference type="OrthoDB" id="6136301at2759"/>
<dbReference type="GO" id="GO:0070782">
    <property type="term" value="P:phosphatidylserine exposure on apoptotic cell surface"/>
    <property type="evidence" value="ECO:0007669"/>
    <property type="project" value="TreeGrafter"/>
</dbReference>
<protein>
    <recommendedName>
        <fullName evidence="7">XK-related protein</fullName>
    </recommendedName>
</protein>
<evidence type="ECO:0000256" key="5">
    <source>
        <dbReference type="ARBA" id="ARBA00022989"/>
    </source>
</evidence>
<feature type="transmembrane region" description="Helical" evidence="7">
    <location>
        <begin position="302"/>
        <end position="321"/>
    </location>
</feature>
<feature type="transmembrane region" description="Helical" evidence="7">
    <location>
        <begin position="27"/>
        <end position="49"/>
    </location>
</feature>
<dbReference type="GO" id="GO:0005886">
    <property type="term" value="C:plasma membrane"/>
    <property type="evidence" value="ECO:0007669"/>
    <property type="project" value="UniProtKB-SubCell"/>
</dbReference>
<dbReference type="PANTHER" id="PTHR16024:SF6">
    <property type="entry name" value="XK-RELATED PROTEIN"/>
    <property type="match status" value="1"/>
</dbReference>
<feature type="transmembrane region" description="Helical" evidence="7">
    <location>
        <begin position="327"/>
        <end position="347"/>
    </location>
</feature>
<reference evidence="9" key="1">
    <citation type="submission" date="2025-08" db="UniProtKB">
        <authorList>
            <consortium name="RefSeq"/>
        </authorList>
    </citation>
    <scope>IDENTIFICATION</scope>
    <source>
        <strain evidence="9">11010-0011.00</strain>
        <tissue evidence="9">Whole body</tissue>
    </source>
</reference>
<feature type="transmembrane region" description="Helical" evidence="7">
    <location>
        <begin position="245"/>
        <end position="263"/>
    </location>
</feature>
<dbReference type="PANTHER" id="PTHR16024">
    <property type="entry name" value="XK-RELATED PROTEIN"/>
    <property type="match status" value="1"/>
</dbReference>
<evidence type="ECO:0000256" key="4">
    <source>
        <dbReference type="ARBA" id="ARBA00022692"/>
    </source>
</evidence>
<feature type="transmembrane region" description="Helical" evidence="7">
    <location>
        <begin position="175"/>
        <end position="195"/>
    </location>
</feature>
<accession>A0A6J2TXX3</accession>
<organism evidence="8 9">
    <name type="scientific">Drosophila lebanonensis</name>
    <name type="common">Fruit fly</name>
    <name type="synonym">Scaptodrosophila lebanonensis</name>
    <dbReference type="NCBI Taxonomy" id="7225"/>
    <lineage>
        <taxon>Eukaryota</taxon>
        <taxon>Metazoa</taxon>
        <taxon>Ecdysozoa</taxon>
        <taxon>Arthropoda</taxon>
        <taxon>Hexapoda</taxon>
        <taxon>Insecta</taxon>
        <taxon>Pterygota</taxon>
        <taxon>Neoptera</taxon>
        <taxon>Endopterygota</taxon>
        <taxon>Diptera</taxon>
        <taxon>Brachycera</taxon>
        <taxon>Muscomorpha</taxon>
        <taxon>Ephydroidea</taxon>
        <taxon>Drosophilidae</taxon>
        <taxon>Scaptodrosophila</taxon>
    </lineage>
</organism>